<dbReference type="Gene3D" id="3.30.300.30">
    <property type="match status" value="1"/>
</dbReference>
<dbReference type="PANTHER" id="PTHR43272:SF33">
    <property type="entry name" value="AMP-BINDING DOMAIN-CONTAINING PROTEIN-RELATED"/>
    <property type="match status" value="1"/>
</dbReference>
<dbReference type="Gene3D" id="3.40.50.12780">
    <property type="entry name" value="N-terminal domain of ligase-like"/>
    <property type="match status" value="1"/>
</dbReference>
<dbReference type="InterPro" id="IPR045851">
    <property type="entry name" value="AMP-bd_C_sf"/>
</dbReference>
<protein>
    <submittedName>
        <fullName evidence="5">Long-chain fatty acid--CoA ligase</fullName>
    </submittedName>
</protein>
<evidence type="ECO:0000256" key="2">
    <source>
        <dbReference type="ARBA" id="ARBA00022840"/>
    </source>
</evidence>
<keyword evidence="5" id="KW-0436">Ligase</keyword>
<dbReference type="InterPro" id="IPR042099">
    <property type="entry name" value="ANL_N_sf"/>
</dbReference>
<accession>A0A5B0GKH4</accession>
<evidence type="ECO:0000313" key="6">
    <source>
        <dbReference type="Proteomes" id="UP000325273"/>
    </source>
</evidence>
<feature type="domain" description="AMP-dependent synthetase/ligase" evidence="4">
    <location>
        <begin position="13"/>
        <end position="336"/>
    </location>
</feature>
<evidence type="ECO:0000256" key="3">
    <source>
        <dbReference type="ARBA" id="ARBA00024484"/>
    </source>
</evidence>
<dbReference type="EMBL" id="VTUZ01000032">
    <property type="protein sequence ID" value="KAA1003856.1"/>
    <property type="molecule type" value="Genomic_DNA"/>
</dbReference>
<dbReference type="Pfam" id="PF00501">
    <property type="entry name" value="AMP-binding"/>
    <property type="match status" value="1"/>
</dbReference>
<keyword evidence="6" id="KW-1185">Reference proteome</keyword>
<dbReference type="Proteomes" id="UP000325273">
    <property type="component" value="Unassembled WGS sequence"/>
</dbReference>
<keyword evidence="2" id="KW-0067">ATP-binding</keyword>
<dbReference type="PANTHER" id="PTHR43272">
    <property type="entry name" value="LONG-CHAIN-FATTY-ACID--COA LIGASE"/>
    <property type="match status" value="1"/>
</dbReference>
<evidence type="ECO:0000256" key="1">
    <source>
        <dbReference type="ARBA" id="ARBA00022741"/>
    </source>
</evidence>
<sequence length="509" mass="55637">MRLDEIIGRLRDKPNTLTFVDDKGDQTVKTFHELFIDVLATIERGKGLGLIPGCRVGIAAPSAYLWMVWDLACIGLECVSVALPNDRLHKPCAASIDQYQLTVMVVEPGWPAPDAPPHERVVGINVAPDTQAGYSQQVLPVVVQHAPDTHSMVFSSGTTGKNKGLIVSRAGTENLLNLYFDAFGFEPGDRFLTFLPFANYQQRMIYYYCLYHGVDFVAVPFQLLFASLKLQRPTFVIAPPVLYETLQNLARASVGTHKGDDAAGHRGALSQRLKELTGGNMRYMITGMAPIKRAALDFFWECGIPLFEAFGITEAGMVAWNKPGCVRVGTVGKPAEAGSVSLSGEGEVIVTRKALLSLGYFESSEEDARSTFIGPNAVATGDIGEFDDDGFLRVIGRKKDAIVTSNGEKFHPEPIETMLHQDPRVEVAVVMAGRRAGLCVVISTRRHDDPEVTQALRVHVATVNKKLAAQRQLTHIVFTGSEFSVENGLRTSNLKLNRRAIAKAFLPPG</sequence>
<comment type="caution">
    <text evidence="5">The sequence shown here is derived from an EMBL/GenBank/DDBJ whole genome shotgun (WGS) entry which is preliminary data.</text>
</comment>
<dbReference type="SUPFAM" id="SSF56801">
    <property type="entry name" value="Acetyl-CoA synthetase-like"/>
    <property type="match status" value="1"/>
</dbReference>
<gene>
    <name evidence="5" type="ORF">FVF58_34830</name>
</gene>
<dbReference type="Pfam" id="PF23562">
    <property type="entry name" value="AMP-binding_C_3"/>
    <property type="match status" value="1"/>
</dbReference>
<reference evidence="5 6" key="1">
    <citation type="submission" date="2019-08" db="EMBL/GenBank/DDBJ databases">
        <title>Paraburkholderia sp. DCY113.</title>
        <authorList>
            <person name="Kang J."/>
        </authorList>
    </citation>
    <scope>NUCLEOTIDE SEQUENCE [LARGE SCALE GENOMIC DNA]</scope>
    <source>
        <strain evidence="5 6">DCY113</strain>
    </source>
</reference>
<keyword evidence="1" id="KW-0547">Nucleotide-binding</keyword>
<evidence type="ECO:0000259" key="4">
    <source>
        <dbReference type="Pfam" id="PF00501"/>
    </source>
</evidence>
<dbReference type="AlphaFoldDB" id="A0A5B0GKH4"/>
<dbReference type="RefSeq" id="WP_149674260.1">
    <property type="nucleotide sequence ID" value="NZ_VTUZ01000032.1"/>
</dbReference>
<evidence type="ECO:0000313" key="5">
    <source>
        <dbReference type="EMBL" id="KAA1003856.1"/>
    </source>
</evidence>
<dbReference type="GO" id="GO:0016020">
    <property type="term" value="C:membrane"/>
    <property type="evidence" value="ECO:0007669"/>
    <property type="project" value="TreeGrafter"/>
</dbReference>
<organism evidence="5 6">
    <name type="scientific">Paraburkholderia panacisoli</name>
    <dbReference type="NCBI Taxonomy" id="2603818"/>
    <lineage>
        <taxon>Bacteria</taxon>
        <taxon>Pseudomonadati</taxon>
        <taxon>Pseudomonadota</taxon>
        <taxon>Betaproteobacteria</taxon>
        <taxon>Burkholderiales</taxon>
        <taxon>Burkholderiaceae</taxon>
        <taxon>Paraburkholderia</taxon>
    </lineage>
</organism>
<name>A0A5B0GKH4_9BURK</name>
<proteinExistence type="predicted"/>
<dbReference type="GO" id="GO:0004467">
    <property type="term" value="F:long-chain fatty acid-CoA ligase activity"/>
    <property type="evidence" value="ECO:0007669"/>
    <property type="project" value="UniProtKB-EC"/>
</dbReference>
<dbReference type="GO" id="GO:0005524">
    <property type="term" value="F:ATP binding"/>
    <property type="evidence" value="ECO:0007669"/>
    <property type="project" value="UniProtKB-KW"/>
</dbReference>
<dbReference type="InterPro" id="IPR000873">
    <property type="entry name" value="AMP-dep_synth/lig_dom"/>
</dbReference>
<comment type="catalytic activity">
    <reaction evidence="3">
        <text>a long-chain fatty acid + ATP + CoA = a long-chain fatty acyl-CoA + AMP + diphosphate</text>
        <dbReference type="Rhea" id="RHEA:15421"/>
        <dbReference type="ChEBI" id="CHEBI:30616"/>
        <dbReference type="ChEBI" id="CHEBI:33019"/>
        <dbReference type="ChEBI" id="CHEBI:57287"/>
        <dbReference type="ChEBI" id="CHEBI:57560"/>
        <dbReference type="ChEBI" id="CHEBI:83139"/>
        <dbReference type="ChEBI" id="CHEBI:456215"/>
        <dbReference type="EC" id="6.2.1.3"/>
    </reaction>
    <physiologicalReaction direction="left-to-right" evidence="3">
        <dbReference type="Rhea" id="RHEA:15422"/>
    </physiologicalReaction>
</comment>